<dbReference type="Proteomes" id="UP000039865">
    <property type="component" value="Unassembled WGS sequence"/>
</dbReference>
<evidence type="ECO:0000313" key="2">
    <source>
        <dbReference type="EMBL" id="CDW87199.1"/>
    </source>
</evidence>
<protein>
    <submittedName>
        <fullName evidence="2">Uncharacterized protein</fullName>
    </submittedName>
</protein>
<feature type="compositionally biased region" description="Polar residues" evidence="1">
    <location>
        <begin position="757"/>
        <end position="767"/>
    </location>
</feature>
<proteinExistence type="predicted"/>
<evidence type="ECO:0000313" key="3">
    <source>
        <dbReference type="Proteomes" id="UP000039865"/>
    </source>
</evidence>
<feature type="compositionally biased region" description="Polar residues" evidence="1">
    <location>
        <begin position="730"/>
        <end position="744"/>
    </location>
</feature>
<dbReference type="EMBL" id="CCKQ01015388">
    <property type="protein sequence ID" value="CDW87199.1"/>
    <property type="molecule type" value="Genomic_DNA"/>
</dbReference>
<feature type="region of interest" description="Disordered" evidence="1">
    <location>
        <begin position="729"/>
        <end position="775"/>
    </location>
</feature>
<feature type="compositionally biased region" description="Basic and acidic residues" evidence="1">
    <location>
        <begin position="745"/>
        <end position="756"/>
    </location>
</feature>
<accession>A0A078AYF8</accession>
<dbReference type="InParanoid" id="A0A078AYF8"/>
<sequence length="860" mass="99896">MGFLNQQIEGDVYSNEERKLMNLRKRQLTEAQEHEIKSYDKLMEKIKFKDPKYTSPHPHLQPGIHFYKFLAKKIVDPNKEQNKFSLLKLWIPDTIVYQAALDPFWIYSGFDGLVYRSDKFSDKTIVSKLGSKYMLSELSAILKFEDFDDSGRSNGNQVLLQSTKELAIRIANKKSESDNMVIQRFIKCKGGNAFICRAHWKKGKAANCYIITNKQQFKDRENEDGKQFTEYERFVTNQQQRFACSIIVSKGNSNYQEPVLMTENIQRYVEANIGARFTELVADYIKDESGIWWFLGVKAFVLAHSNVKLTIKPYIGIAEESYQSSGEDEEQNLKNQYNDSDEKDLSQKMRICKFCQLGFSLSALRYKLSMQQIINTEKYIKDIGFNKEWLTHADSSFIDPFVLYQSFSVCKDCYSLHDQVQKLKIVHQQFARVFGIQVKEQDSGIPIIKNETLNQEKMIDYIIEKHFSQPPSFGIGQAKQKNAQEIMKIPDLYRYKLLVIIYDLCEISPIPKNYHKELQLEYSFLGKDFKTKLNIGQSFNCNIELVPINKMQLFHFFVDEPEKSIEFLNLIRKLRIDFRVPSLGKIIGGVNLNLNDFKSPLVNQKQFYQLVTFDKFIGYLRCALCWDAGTEPVDVKAIQLTMHDQINGLYIPPNEYCACDGLLEEWIPLIPNVKQQNEIIIERIARYKREEGGNSSTLKTQFYLGESLLKIIRNNSLTSRSKSRRVNIIQIGSTGRTSPMVTSQSKDKNKEKEKQLNIKTNSTVTSPQEDDKQKPMPKIRIKSGFMTNRERTSKNSEFQTARARELLKLEPQTSRRKSSQMFGNSKPKQSLKSLLKHSESQKLYDLIETHIMNVKHNIQL</sequence>
<dbReference type="OrthoDB" id="65154at2759"/>
<keyword evidence="3" id="KW-1185">Reference proteome</keyword>
<organism evidence="2 3">
    <name type="scientific">Stylonychia lemnae</name>
    <name type="common">Ciliate</name>
    <dbReference type="NCBI Taxonomy" id="5949"/>
    <lineage>
        <taxon>Eukaryota</taxon>
        <taxon>Sar</taxon>
        <taxon>Alveolata</taxon>
        <taxon>Ciliophora</taxon>
        <taxon>Intramacronucleata</taxon>
        <taxon>Spirotrichea</taxon>
        <taxon>Stichotrichia</taxon>
        <taxon>Sporadotrichida</taxon>
        <taxon>Oxytrichidae</taxon>
        <taxon>Stylonychinae</taxon>
        <taxon>Stylonychia</taxon>
    </lineage>
</organism>
<name>A0A078AYF8_STYLE</name>
<reference evidence="2 3" key="1">
    <citation type="submission" date="2014-06" db="EMBL/GenBank/DDBJ databases">
        <authorList>
            <person name="Swart Estienne"/>
        </authorList>
    </citation>
    <scope>NUCLEOTIDE SEQUENCE [LARGE SCALE GENOMIC DNA]</scope>
    <source>
        <strain evidence="2 3">130c</strain>
    </source>
</reference>
<gene>
    <name evidence="2" type="primary">Contig8268.g8817</name>
    <name evidence="2" type="ORF">STYLEM_16302</name>
</gene>
<dbReference type="AlphaFoldDB" id="A0A078AYF8"/>
<feature type="region of interest" description="Disordered" evidence="1">
    <location>
        <begin position="808"/>
        <end position="832"/>
    </location>
</feature>
<evidence type="ECO:0000256" key="1">
    <source>
        <dbReference type="SAM" id="MobiDB-lite"/>
    </source>
</evidence>